<gene>
    <name evidence="5" type="ORF">FHR27_003633</name>
</gene>
<dbReference type="GO" id="GO:0005829">
    <property type="term" value="C:cytosol"/>
    <property type="evidence" value="ECO:0007669"/>
    <property type="project" value="TreeGrafter"/>
</dbReference>
<dbReference type="PANTHER" id="PTHR47894:SF1">
    <property type="entry name" value="HTH-TYPE TRANSCRIPTIONAL REGULATOR VQSM"/>
    <property type="match status" value="1"/>
</dbReference>
<evidence type="ECO:0000313" key="6">
    <source>
        <dbReference type="Proteomes" id="UP000578688"/>
    </source>
</evidence>
<sequence length="139" mass="16146">MRSITDTPQLSYLLNPLLRRSLGEARLDLVSQVHELIDQLLAEGATLEQVATRLQMPARRLREQLSQANVRFNDMVNDRRSQLAKRLLLETDERIELIAERTGFSEPSTFYRAFKRWVGETPVEFRRRGRLQAAERGPV</sequence>
<organism evidence="5 6">
    <name type="scientific">Phytopseudomonas flavescens</name>
    <dbReference type="NCBI Taxonomy" id="29435"/>
    <lineage>
        <taxon>Bacteria</taxon>
        <taxon>Pseudomonadati</taxon>
        <taxon>Pseudomonadota</taxon>
        <taxon>Gammaproteobacteria</taxon>
        <taxon>Pseudomonadales</taxon>
        <taxon>Pseudomonadaceae</taxon>
        <taxon>Phytopseudomonas</taxon>
    </lineage>
</organism>
<dbReference type="PRINTS" id="PR00032">
    <property type="entry name" value="HTHARAC"/>
</dbReference>
<evidence type="ECO:0000259" key="4">
    <source>
        <dbReference type="PROSITE" id="PS01124"/>
    </source>
</evidence>
<dbReference type="PANTHER" id="PTHR47894">
    <property type="entry name" value="HTH-TYPE TRANSCRIPTIONAL REGULATOR GADX"/>
    <property type="match status" value="1"/>
</dbReference>
<keyword evidence="2 5" id="KW-0238">DNA-binding</keyword>
<dbReference type="GO" id="GO:0003700">
    <property type="term" value="F:DNA-binding transcription factor activity"/>
    <property type="evidence" value="ECO:0007669"/>
    <property type="project" value="InterPro"/>
</dbReference>
<keyword evidence="1" id="KW-0805">Transcription regulation</keyword>
<dbReference type="PROSITE" id="PS01124">
    <property type="entry name" value="HTH_ARAC_FAMILY_2"/>
    <property type="match status" value="1"/>
</dbReference>
<evidence type="ECO:0000256" key="2">
    <source>
        <dbReference type="ARBA" id="ARBA00023125"/>
    </source>
</evidence>
<dbReference type="SMART" id="SM00342">
    <property type="entry name" value="HTH_ARAC"/>
    <property type="match status" value="1"/>
</dbReference>
<dbReference type="EMBL" id="JACBYV010000001">
    <property type="protein sequence ID" value="NYH75023.1"/>
    <property type="molecule type" value="Genomic_DNA"/>
</dbReference>
<dbReference type="InterPro" id="IPR020449">
    <property type="entry name" value="Tscrpt_reg_AraC-type_HTH"/>
</dbReference>
<dbReference type="Gene3D" id="1.10.10.60">
    <property type="entry name" value="Homeodomain-like"/>
    <property type="match status" value="1"/>
</dbReference>
<evidence type="ECO:0000256" key="3">
    <source>
        <dbReference type="ARBA" id="ARBA00023163"/>
    </source>
</evidence>
<dbReference type="SUPFAM" id="SSF46689">
    <property type="entry name" value="Homeodomain-like"/>
    <property type="match status" value="1"/>
</dbReference>
<dbReference type="InterPro" id="IPR009057">
    <property type="entry name" value="Homeodomain-like_sf"/>
</dbReference>
<evidence type="ECO:0000256" key="1">
    <source>
        <dbReference type="ARBA" id="ARBA00023015"/>
    </source>
</evidence>
<comment type="caution">
    <text evidence="5">The sequence shown here is derived from an EMBL/GenBank/DDBJ whole genome shotgun (WGS) entry which is preliminary data.</text>
</comment>
<name>A0A7Z0BS84_9GAMM</name>
<protein>
    <submittedName>
        <fullName evidence="5">AraC-like DNA-binding protein</fullName>
    </submittedName>
</protein>
<dbReference type="Proteomes" id="UP000578688">
    <property type="component" value="Unassembled WGS sequence"/>
</dbReference>
<accession>A0A7Z0BS84</accession>
<reference evidence="5 6" key="1">
    <citation type="submission" date="2020-07" db="EMBL/GenBank/DDBJ databases">
        <title>Genomic analyses of the natural microbiome of Caenorhabditis elegans.</title>
        <authorList>
            <person name="Samuel B."/>
        </authorList>
    </citation>
    <scope>NUCLEOTIDE SEQUENCE [LARGE SCALE GENOMIC DNA]</scope>
    <source>
        <strain evidence="5 6">BIGb0408</strain>
    </source>
</reference>
<dbReference type="InterPro" id="IPR018060">
    <property type="entry name" value="HTH_AraC"/>
</dbReference>
<keyword evidence="3" id="KW-0804">Transcription</keyword>
<proteinExistence type="predicted"/>
<evidence type="ECO:0000313" key="5">
    <source>
        <dbReference type="EMBL" id="NYH75023.1"/>
    </source>
</evidence>
<dbReference type="Pfam" id="PF12833">
    <property type="entry name" value="HTH_18"/>
    <property type="match status" value="1"/>
</dbReference>
<dbReference type="GO" id="GO:0000976">
    <property type="term" value="F:transcription cis-regulatory region binding"/>
    <property type="evidence" value="ECO:0007669"/>
    <property type="project" value="TreeGrafter"/>
</dbReference>
<keyword evidence="6" id="KW-1185">Reference proteome</keyword>
<dbReference type="AlphaFoldDB" id="A0A7Z0BS84"/>
<feature type="domain" description="HTH araC/xylS-type" evidence="4">
    <location>
        <begin position="31"/>
        <end position="128"/>
    </location>
</feature>